<proteinExistence type="predicted"/>
<accession>A0A8C3VLG3</accession>
<evidence type="ECO:0000313" key="1">
    <source>
        <dbReference type="Ensembl" id="ENSCWAP00000001534.1"/>
    </source>
</evidence>
<dbReference type="Proteomes" id="UP000694540">
    <property type="component" value="Unplaced"/>
</dbReference>
<organism evidence="1 2">
    <name type="scientific">Catagonus wagneri</name>
    <name type="common">Chacoan peccary</name>
    <dbReference type="NCBI Taxonomy" id="51154"/>
    <lineage>
        <taxon>Eukaryota</taxon>
        <taxon>Metazoa</taxon>
        <taxon>Chordata</taxon>
        <taxon>Craniata</taxon>
        <taxon>Vertebrata</taxon>
        <taxon>Euteleostomi</taxon>
        <taxon>Mammalia</taxon>
        <taxon>Eutheria</taxon>
        <taxon>Laurasiatheria</taxon>
        <taxon>Artiodactyla</taxon>
        <taxon>Suina</taxon>
        <taxon>Tayassuidae</taxon>
        <taxon>Catagonus</taxon>
    </lineage>
</organism>
<keyword evidence="2" id="KW-1185">Reference proteome</keyword>
<dbReference type="Ensembl" id="ENSCWAT00000001691.1">
    <property type="protein sequence ID" value="ENSCWAP00000001534.1"/>
    <property type="gene ID" value="ENSCWAG00000001287.1"/>
</dbReference>
<protein>
    <submittedName>
        <fullName evidence="1">Uncharacterized protein</fullName>
    </submittedName>
</protein>
<evidence type="ECO:0000313" key="2">
    <source>
        <dbReference type="Proteomes" id="UP000694540"/>
    </source>
</evidence>
<dbReference type="AlphaFoldDB" id="A0A8C3VLG3"/>
<sequence>TARFTSEGKDVDVLWTEAPAGTMDPEVL</sequence>
<reference evidence="1" key="1">
    <citation type="submission" date="2025-08" db="UniProtKB">
        <authorList>
            <consortium name="Ensembl"/>
        </authorList>
    </citation>
    <scope>IDENTIFICATION</scope>
</reference>
<reference evidence="1" key="2">
    <citation type="submission" date="2025-09" db="UniProtKB">
        <authorList>
            <consortium name="Ensembl"/>
        </authorList>
    </citation>
    <scope>IDENTIFICATION</scope>
</reference>
<name>A0A8C3VLG3_9CETA</name>